<dbReference type="EMBL" id="CAJNOR010001904">
    <property type="protein sequence ID" value="CAF1217601.1"/>
    <property type="molecule type" value="Genomic_DNA"/>
</dbReference>
<evidence type="ECO:0000313" key="3">
    <source>
        <dbReference type="Proteomes" id="UP000663828"/>
    </source>
</evidence>
<accession>A0A815EUX4</accession>
<name>A0A815EUX4_ADIRI</name>
<dbReference type="AlphaFoldDB" id="A0A815EUX4"/>
<evidence type="ECO:0000313" key="1">
    <source>
        <dbReference type="EMBL" id="CAF1217601.1"/>
    </source>
</evidence>
<sequence length="78" mass="9320">MNLLQNSESKRCLDLHNDMIKFINTKLAQLFKQENQTQIVQIDRQYRYDLNVDPISLELSEKLVYDDAGYIIRNESRQ</sequence>
<keyword evidence="3" id="KW-1185">Reference proteome</keyword>
<proteinExistence type="predicted"/>
<protein>
    <submittedName>
        <fullName evidence="2">Uncharacterized protein</fullName>
    </submittedName>
</protein>
<dbReference type="Proteomes" id="UP000663852">
    <property type="component" value="Unassembled WGS sequence"/>
</dbReference>
<gene>
    <name evidence="2" type="ORF">EDS130_LOCUS31148</name>
    <name evidence="1" type="ORF">XAT740_LOCUS24531</name>
</gene>
<dbReference type="Proteomes" id="UP000663828">
    <property type="component" value="Unassembled WGS sequence"/>
</dbReference>
<organism evidence="2 4">
    <name type="scientific">Adineta ricciae</name>
    <name type="common">Rotifer</name>
    <dbReference type="NCBI Taxonomy" id="249248"/>
    <lineage>
        <taxon>Eukaryota</taxon>
        <taxon>Metazoa</taxon>
        <taxon>Spiralia</taxon>
        <taxon>Gnathifera</taxon>
        <taxon>Rotifera</taxon>
        <taxon>Eurotatoria</taxon>
        <taxon>Bdelloidea</taxon>
        <taxon>Adinetida</taxon>
        <taxon>Adinetidae</taxon>
        <taxon>Adineta</taxon>
    </lineage>
</organism>
<evidence type="ECO:0000313" key="4">
    <source>
        <dbReference type="Proteomes" id="UP000663852"/>
    </source>
</evidence>
<reference evidence="2" key="1">
    <citation type="submission" date="2021-02" db="EMBL/GenBank/DDBJ databases">
        <authorList>
            <person name="Nowell W R."/>
        </authorList>
    </citation>
    <scope>NUCLEOTIDE SEQUENCE</scope>
</reference>
<dbReference type="EMBL" id="CAJNOJ010000225">
    <property type="protein sequence ID" value="CAF1311111.1"/>
    <property type="molecule type" value="Genomic_DNA"/>
</dbReference>
<comment type="caution">
    <text evidence="2">The sequence shown here is derived from an EMBL/GenBank/DDBJ whole genome shotgun (WGS) entry which is preliminary data.</text>
</comment>
<evidence type="ECO:0000313" key="2">
    <source>
        <dbReference type="EMBL" id="CAF1311111.1"/>
    </source>
</evidence>